<keyword evidence="1" id="KW-0472">Membrane</keyword>
<reference evidence="2 3" key="1">
    <citation type="submission" date="2019-03" db="EMBL/GenBank/DDBJ databases">
        <title>Genomic Encyclopedia of Type Strains, Phase IV (KMG-IV): sequencing the most valuable type-strain genomes for metagenomic binning, comparative biology and taxonomic classification.</title>
        <authorList>
            <person name="Goeker M."/>
        </authorList>
    </citation>
    <scope>NUCLEOTIDE SEQUENCE [LARGE SCALE GENOMIC DNA]</scope>
    <source>
        <strain evidence="2 3">DSM 45707</strain>
    </source>
</reference>
<evidence type="ECO:0000313" key="3">
    <source>
        <dbReference type="Proteomes" id="UP000294937"/>
    </source>
</evidence>
<keyword evidence="1" id="KW-1133">Transmembrane helix</keyword>
<feature type="transmembrane region" description="Helical" evidence="1">
    <location>
        <begin position="84"/>
        <end position="105"/>
    </location>
</feature>
<dbReference type="Proteomes" id="UP000294937">
    <property type="component" value="Unassembled WGS sequence"/>
</dbReference>
<evidence type="ECO:0000313" key="2">
    <source>
        <dbReference type="EMBL" id="TCS95038.1"/>
    </source>
</evidence>
<accession>A0A4R3L7F9</accession>
<keyword evidence="1" id="KW-0812">Transmembrane</keyword>
<dbReference type="AlphaFoldDB" id="A0A4R3L7F9"/>
<dbReference type="InterPro" id="IPR021683">
    <property type="entry name" value="DUF3267"/>
</dbReference>
<dbReference type="OrthoDB" id="1778118at2"/>
<feature type="transmembrane region" description="Helical" evidence="1">
    <location>
        <begin position="167"/>
        <end position="188"/>
    </location>
</feature>
<feature type="transmembrane region" description="Helical" evidence="1">
    <location>
        <begin position="136"/>
        <end position="161"/>
    </location>
</feature>
<protein>
    <submittedName>
        <fullName evidence="2">Putative zincin peptidase</fullName>
    </submittedName>
</protein>
<keyword evidence="3" id="KW-1185">Reference proteome</keyword>
<organism evidence="2 3">
    <name type="scientific">Hazenella coriacea</name>
    <dbReference type="NCBI Taxonomy" id="1179467"/>
    <lineage>
        <taxon>Bacteria</taxon>
        <taxon>Bacillati</taxon>
        <taxon>Bacillota</taxon>
        <taxon>Bacilli</taxon>
        <taxon>Bacillales</taxon>
        <taxon>Thermoactinomycetaceae</taxon>
        <taxon>Hazenella</taxon>
    </lineage>
</organism>
<sequence length="209" mass="23810">MKRVIKIKIINQTPKTDNDRHATLLQQQWKPLKEPKSIITAMIGSIPFVILNGIITLFIIRFVSSISFEELGFSNTEIMIEIDLMLLFSILIMVIIHELIHLFFVPNFMKSDRTYIGLTWFGGYVYTEEIISKGRYLWIALAPFVLLSIILPLVLGMLGWLTTPIKVLILLNALGSSVDLLGVFLVLLQVPAHSQLVNNGIITYWKKKN</sequence>
<name>A0A4R3L7F9_9BACL</name>
<gene>
    <name evidence="2" type="ORF">EDD58_103463</name>
</gene>
<evidence type="ECO:0000256" key="1">
    <source>
        <dbReference type="SAM" id="Phobius"/>
    </source>
</evidence>
<dbReference type="RefSeq" id="WP_131924396.1">
    <property type="nucleotide sequence ID" value="NZ_SMAG01000003.1"/>
</dbReference>
<comment type="caution">
    <text evidence="2">The sequence shown here is derived from an EMBL/GenBank/DDBJ whole genome shotgun (WGS) entry which is preliminary data.</text>
</comment>
<proteinExistence type="predicted"/>
<feature type="transmembrane region" description="Helical" evidence="1">
    <location>
        <begin position="38"/>
        <end position="64"/>
    </location>
</feature>
<dbReference type="Pfam" id="PF11667">
    <property type="entry name" value="DUF3267"/>
    <property type="match status" value="1"/>
</dbReference>
<dbReference type="EMBL" id="SMAG01000003">
    <property type="protein sequence ID" value="TCS95038.1"/>
    <property type="molecule type" value="Genomic_DNA"/>
</dbReference>